<dbReference type="InterPro" id="IPR003781">
    <property type="entry name" value="CoA-bd"/>
</dbReference>
<comment type="similarity">
    <text evidence="6">Belongs to the transcriptional regulatory Rex family.</text>
</comment>
<keyword evidence="1 6" id="KW-0963">Cytoplasm</keyword>
<dbReference type="AlphaFoldDB" id="A0A0S6W3R3"/>
<keyword evidence="5 6" id="KW-0804">Transcription</keyword>
<dbReference type="InterPro" id="IPR036388">
    <property type="entry name" value="WH-like_DNA-bd_sf"/>
</dbReference>
<evidence type="ECO:0000256" key="5">
    <source>
        <dbReference type="ARBA" id="ARBA00023163"/>
    </source>
</evidence>
<keyword evidence="3 6" id="KW-0805">Transcription regulation</keyword>
<keyword evidence="6" id="KW-0520">NAD</keyword>
<dbReference type="GO" id="GO:0051775">
    <property type="term" value="P:response to redox state"/>
    <property type="evidence" value="ECO:0007669"/>
    <property type="project" value="InterPro"/>
</dbReference>
<keyword evidence="2 6" id="KW-0678">Repressor</keyword>
<dbReference type="InterPro" id="IPR009718">
    <property type="entry name" value="Rex_DNA-bd_C_dom"/>
</dbReference>
<dbReference type="HOGENOM" id="CLU_061534_1_0_0"/>
<name>A0A0S6W3R3_9BACT</name>
<dbReference type="GO" id="GO:0003677">
    <property type="term" value="F:DNA binding"/>
    <property type="evidence" value="ECO:0007669"/>
    <property type="project" value="UniProtKB-UniRule"/>
</dbReference>
<dbReference type="Pfam" id="PF02629">
    <property type="entry name" value="CoA_binding"/>
    <property type="match status" value="1"/>
</dbReference>
<proteinExistence type="inferred from homology"/>
<dbReference type="InterPro" id="IPR036390">
    <property type="entry name" value="WH_DNA-bd_sf"/>
</dbReference>
<evidence type="ECO:0000256" key="6">
    <source>
        <dbReference type="HAMAP-Rule" id="MF_01131"/>
    </source>
</evidence>
<evidence type="ECO:0000256" key="3">
    <source>
        <dbReference type="ARBA" id="ARBA00023015"/>
    </source>
</evidence>
<accession>A0A0S6W3R3</accession>
<dbReference type="Gene3D" id="1.10.10.10">
    <property type="entry name" value="Winged helix-like DNA-binding domain superfamily/Winged helix DNA-binding domain"/>
    <property type="match status" value="1"/>
</dbReference>
<dbReference type="EMBL" id="DF820459">
    <property type="protein sequence ID" value="GAK52953.1"/>
    <property type="molecule type" value="Genomic_DNA"/>
</dbReference>
<keyword evidence="4 6" id="KW-0238">DNA-binding</keyword>
<dbReference type="STRING" id="1499966.U14_04212"/>
<evidence type="ECO:0000313" key="8">
    <source>
        <dbReference type="EMBL" id="GAK52953.1"/>
    </source>
</evidence>
<dbReference type="NCBIfam" id="NF003994">
    <property type="entry name" value="PRK05472.2-3"/>
    <property type="match status" value="1"/>
</dbReference>
<dbReference type="Proteomes" id="UP000030700">
    <property type="component" value="Unassembled WGS sequence"/>
</dbReference>
<gene>
    <name evidence="6" type="primary">rex</name>
    <name evidence="8" type="ORF">U14_04212</name>
</gene>
<dbReference type="NCBIfam" id="NF003995">
    <property type="entry name" value="PRK05472.2-4"/>
    <property type="match status" value="1"/>
</dbReference>
<feature type="domain" description="CoA-binding" evidence="7">
    <location>
        <begin position="87"/>
        <end position="195"/>
    </location>
</feature>
<dbReference type="SUPFAM" id="SSF51735">
    <property type="entry name" value="NAD(P)-binding Rossmann-fold domains"/>
    <property type="match status" value="1"/>
</dbReference>
<reference evidence="8" key="1">
    <citation type="journal article" date="2015" name="PeerJ">
        <title>First genomic representation of candidate bacterial phylum KSB3 points to enhanced environmental sensing as a trigger of wastewater bulking.</title>
        <authorList>
            <person name="Sekiguchi Y."/>
            <person name="Ohashi A."/>
            <person name="Parks D.H."/>
            <person name="Yamauchi T."/>
            <person name="Tyson G.W."/>
            <person name="Hugenholtz P."/>
        </authorList>
    </citation>
    <scope>NUCLEOTIDE SEQUENCE [LARGE SCALE GENOMIC DNA]</scope>
</reference>
<protein>
    <recommendedName>
        <fullName evidence="6">Redox-sensing transcriptional repressor Rex</fullName>
    </recommendedName>
</protein>
<dbReference type="SUPFAM" id="SSF46785">
    <property type="entry name" value="Winged helix' DNA-binding domain"/>
    <property type="match status" value="1"/>
</dbReference>
<keyword evidence="9" id="KW-1185">Reference proteome</keyword>
<dbReference type="PANTHER" id="PTHR35786">
    <property type="entry name" value="REDOX-SENSING TRANSCRIPTIONAL REPRESSOR REX"/>
    <property type="match status" value="1"/>
</dbReference>
<comment type="subcellular location">
    <subcellularLocation>
        <location evidence="6">Cytoplasm</location>
    </subcellularLocation>
</comment>
<dbReference type="HAMAP" id="MF_01131">
    <property type="entry name" value="Rex"/>
    <property type="match status" value="1"/>
</dbReference>
<dbReference type="Pfam" id="PF06971">
    <property type="entry name" value="Put_DNA-bind_N"/>
    <property type="match status" value="1"/>
</dbReference>
<dbReference type="PANTHER" id="PTHR35786:SF1">
    <property type="entry name" value="REDOX-SENSING TRANSCRIPTIONAL REPRESSOR REX 1"/>
    <property type="match status" value="1"/>
</dbReference>
<dbReference type="GO" id="GO:0003700">
    <property type="term" value="F:DNA-binding transcription factor activity"/>
    <property type="evidence" value="ECO:0007669"/>
    <property type="project" value="UniProtKB-UniRule"/>
</dbReference>
<sequence>MKTADNISEFTIYRLSIYKRCLEQLERENMKTVSSKEFASRFGLNSAQVRKDLAFFGEFGIRGMGYPIGTLKEQIMLILGLTDSVNGMKRWKTVVIGAGRLGAALLRSQDFLSAGFDLIAAFDKTPETSDYARQASSGLFESPVPVYPLKQLEETIQSASADMAILAVPVEEAQEMTNRLVNAGITAILNFVPIQLIVPSAVKVRTVDVVAELQCLAYHLHSEKLRLQAQLPKDAA</sequence>
<dbReference type="InterPro" id="IPR036291">
    <property type="entry name" value="NAD(P)-bd_dom_sf"/>
</dbReference>
<dbReference type="InterPro" id="IPR022876">
    <property type="entry name" value="Tscrpt_rep_Rex"/>
</dbReference>
<feature type="DNA-binding region" description="H-T-H motif" evidence="6">
    <location>
        <begin position="17"/>
        <end position="56"/>
    </location>
</feature>
<dbReference type="SMART" id="SM00881">
    <property type="entry name" value="CoA_binding"/>
    <property type="match status" value="1"/>
</dbReference>
<dbReference type="GO" id="GO:0005737">
    <property type="term" value="C:cytoplasm"/>
    <property type="evidence" value="ECO:0007669"/>
    <property type="project" value="UniProtKB-SubCell"/>
</dbReference>
<dbReference type="Gene3D" id="3.40.50.720">
    <property type="entry name" value="NAD(P)-binding Rossmann-like Domain"/>
    <property type="match status" value="1"/>
</dbReference>
<evidence type="ECO:0000256" key="2">
    <source>
        <dbReference type="ARBA" id="ARBA00022491"/>
    </source>
</evidence>
<feature type="binding site" evidence="6">
    <location>
        <begin position="97"/>
        <end position="102"/>
    </location>
    <ligand>
        <name>NAD(+)</name>
        <dbReference type="ChEBI" id="CHEBI:57540"/>
    </ligand>
</feature>
<organism evidence="8">
    <name type="scientific">Candidatus Moduliflexus flocculans</name>
    <dbReference type="NCBI Taxonomy" id="1499966"/>
    <lineage>
        <taxon>Bacteria</taxon>
        <taxon>Candidatus Moduliflexota</taxon>
        <taxon>Candidatus Moduliflexia</taxon>
        <taxon>Candidatus Moduliflexales</taxon>
        <taxon>Candidatus Moduliflexaceae</taxon>
    </lineage>
</organism>
<dbReference type="GO" id="GO:0045892">
    <property type="term" value="P:negative regulation of DNA-templated transcription"/>
    <property type="evidence" value="ECO:0007669"/>
    <property type="project" value="InterPro"/>
</dbReference>
<comment type="function">
    <text evidence="6">Modulates transcription in response to changes in cellular NADH/NAD(+) redox state.</text>
</comment>
<evidence type="ECO:0000256" key="4">
    <source>
        <dbReference type="ARBA" id="ARBA00023125"/>
    </source>
</evidence>
<evidence type="ECO:0000256" key="1">
    <source>
        <dbReference type="ARBA" id="ARBA00022490"/>
    </source>
</evidence>
<dbReference type="NCBIfam" id="NF003996">
    <property type="entry name" value="PRK05472.2-5"/>
    <property type="match status" value="1"/>
</dbReference>
<evidence type="ECO:0000259" key="7">
    <source>
        <dbReference type="SMART" id="SM00881"/>
    </source>
</evidence>
<comment type="subunit">
    <text evidence="6">Homodimer.</text>
</comment>
<evidence type="ECO:0000313" key="9">
    <source>
        <dbReference type="Proteomes" id="UP000030700"/>
    </source>
</evidence>